<dbReference type="InterPro" id="IPR001296">
    <property type="entry name" value="Glyco_trans_1"/>
</dbReference>
<organism evidence="3 4">
    <name type="scientific">Planococcus shenhongbingii</name>
    <dbReference type="NCBI Taxonomy" id="3058398"/>
    <lineage>
        <taxon>Bacteria</taxon>
        <taxon>Bacillati</taxon>
        <taxon>Bacillota</taxon>
        <taxon>Bacilli</taxon>
        <taxon>Bacillales</taxon>
        <taxon>Caryophanaceae</taxon>
        <taxon>Planococcus</taxon>
    </lineage>
</organism>
<proteinExistence type="predicted"/>
<dbReference type="PANTHER" id="PTHR45947">
    <property type="entry name" value="SULFOQUINOVOSYL TRANSFERASE SQD2"/>
    <property type="match status" value="1"/>
</dbReference>
<dbReference type="EMBL" id="JAUJWU010000001">
    <property type="protein sequence ID" value="MDN7244538.1"/>
    <property type="molecule type" value="Genomic_DNA"/>
</dbReference>
<accession>A0ABT8N9V6</accession>
<feature type="domain" description="Glycosyl transferase family 1" evidence="1">
    <location>
        <begin position="192"/>
        <end position="359"/>
    </location>
</feature>
<feature type="domain" description="Glycosyltransferase subfamily 4-like N-terminal" evidence="2">
    <location>
        <begin position="22"/>
        <end position="168"/>
    </location>
</feature>
<keyword evidence="4" id="KW-1185">Reference proteome</keyword>
<dbReference type="SUPFAM" id="SSF53756">
    <property type="entry name" value="UDP-Glycosyltransferase/glycogen phosphorylase"/>
    <property type="match status" value="1"/>
</dbReference>
<dbReference type="InterPro" id="IPR028098">
    <property type="entry name" value="Glyco_trans_4-like_N"/>
</dbReference>
<name>A0ABT8N9V6_9BACL</name>
<comment type="caution">
    <text evidence="3">The sequence shown here is derived from an EMBL/GenBank/DDBJ whole genome shotgun (WGS) entry which is preliminary data.</text>
</comment>
<evidence type="ECO:0000259" key="1">
    <source>
        <dbReference type="Pfam" id="PF00534"/>
    </source>
</evidence>
<dbReference type="Proteomes" id="UP001172142">
    <property type="component" value="Unassembled WGS sequence"/>
</dbReference>
<dbReference type="RefSeq" id="WP_301854956.1">
    <property type="nucleotide sequence ID" value="NZ_JAUJWU010000001.1"/>
</dbReference>
<dbReference type="Pfam" id="PF00534">
    <property type="entry name" value="Glycos_transf_1"/>
    <property type="match status" value="1"/>
</dbReference>
<dbReference type="InterPro" id="IPR050194">
    <property type="entry name" value="Glycosyltransferase_grp1"/>
</dbReference>
<dbReference type="PANTHER" id="PTHR45947:SF3">
    <property type="entry name" value="SULFOQUINOVOSYL TRANSFERASE SQD2"/>
    <property type="match status" value="1"/>
</dbReference>
<reference evidence="3 4" key="1">
    <citation type="submission" date="2023-07" db="EMBL/GenBank/DDBJ databases">
        <title>Novel species in genus Planococcus.</title>
        <authorList>
            <person name="Ning S."/>
        </authorList>
    </citation>
    <scope>NUCLEOTIDE SEQUENCE [LARGE SCALE GENOMIC DNA]</scope>
    <source>
        <strain evidence="3 4">N017</strain>
    </source>
</reference>
<protein>
    <submittedName>
        <fullName evidence="3">Glycosyltransferase family 4 protein</fullName>
    </submittedName>
</protein>
<dbReference type="CDD" id="cd03808">
    <property type="entry name" value="GT4_CapM-like"/>
    <property type="match status" value="1"/>
</dbReference>
<evidence type="ECO:0000259" key="2">
    <source>
        <dbReference type="Pfam" id="PF13579"/>
    </source>
</evidence>
<evidence type="ECO:0000313" key="3">
    <source>
        <dbReference type="EMBL" id="MDN7244538.1"/>
    </source>
</evidence>
<dbReference type="Gene3D" id="3.40.50.2000">
    <property type="entry name" value="Glycogen Phosphorylase B"/>
    <property type="match status" value="2"/>
</dbReference>
<sequence>MAIKVIHAVTIPLSLKLMKGQLAYLKREGYEVRAISSEGDYIQVFEGYEGAKVLTVNMERDISLIQDFKSLMACIRLFRKERPDIVNAGTPKAGLIVTLAAFLCGVPVRIYNVLGLRLETTGGLKRKILHAAEKIAATAATDVLAVSPSLKEQLISLGIAPEHKIRILGQGSYNGFDLKSFKMTASLKLEIEQIRHTTGLSSQHTVLGYVGRLTKDKGIEELVESFLYLHKTNPNLRLLVVGDFEEGDAVSNATKTEIMENPHIIYRSYQHNPIPFYFLMDIFVFLTKREGFGNVSLEASLAGVPVLAADVTGARDTVIQGETGLLVDPENVNKVITQLDYLITNPDLRKQMGVQGKKWGEANFSNETIWHEMDDFYQKMLIERAGFIEETS</sequence>
<dbReference type="Pfam" id="PF13579">
    <property type="entry name" value="Glyco_trans_4_4"/>
    <property type="match status" value="1"/>
</dbReference>
<evidence type="ECO:0000313" key="4">
    <source>
        <dbReference type="Proteomes" id="UP001172142"/>
    </source>
</evidence>
<gene>
    <name evidence="3" type="ORF">QWY13_03450</name>
</gene>